<dbReference type="EMBL" id="OV170225">
    <property type="protein sequence ID" value="CAH0725806.1"/>
    <property type="molecule type" value="Genomic_DNA"/>
</dbReference>
<keyword evidence="2 3" id="KW-0040">ANK repeat</keyword>
<feature type="repeat" description="ANK" evidence="3">
    <location>
        <begin position="73"/>
        <end position="105"/>
    </location>
</feature>
<protein>
    <recommendedName>
        <fullName evidence="6">Ankyrin repeat domain-containing protein 39</fullName>
    </recommendedName>
</protein>
<dbReference type="PRINTS" id="PR01415">
    <property type="entry name" value="ANKYRIN"/>
</dbReference>
<evidence type="ECO:0000256" key="3">
    <source>
        <dbReference type="PROSITE-ProRule" id="PRU00023"/>
    </source>
</evidence>
<feature type="repeat" description="ANK" evidence="3">
    <location>
        <begin position="106"/>
        <end position="128"/>
    </location>
</feature>
<evidence type="ECO:0000313" key="5">
    <source>
        <dbReference type="Proteomes" id="UP000838878"/>
    </source>
</evidence>
<gene>
    <name evidence="4" type="ORF">BINO364_LOCUS11353</name>
</gene>
<dbReference type="Gene3D" id="1.25.40.20">
    <property type="entry name" value="Ankyrin repeat-containing domain"/>
    <property type="match status" value="1"/>
</dbReference>
<feature type="repeat" description="ANK" evidence="3">
    <location>
        <begin position="39"/>
        <end position="71"/>
    </location>
</feature>
<dbReference type="SUPFAM" id="SSF48403">
    <property type="entry name" value="Ankyrin repeat"/>
    <property type="match status" value="1"/>
</dbReference>
<evidence type="ECO:0008006" key="6">
    <source>
        <dbReference type="Google" id="ProtNLM"/>
    </source>
</evidence>
<keyword evidence="5" id="KW-1185">Reference proteome</keyword>
<reference evidence="4" key="1">
    <citation type="submission" date="2021-12" db="EMBL/GenBank/DDBJ databases">
        <authorList>
            <person name="Martin H S."/>
        </authorList>
    </citation>
    <scope>NUCLEOTIDE SEQUENCE</scope>
</reference>
<evidence type="ECO:0000313" key="4">
    <source>
        <dbReference type="EMBL" id="CAH0725806.1"/>
    </source>
</evidence>
<dbReference type="PROSITE" id="PS50297">
    <property type="entry name" value="ANK_REP_REGION"/>
    <property type="match status" value="3"/>
</dbReference>
<dbReference type="SMART" id="SM00248">
    <property type="entry name" value="ANK"/>
    <property type="match status" value="3"/>
</dbReference>
<organism evidence="4 5">
    <name type="scientific">Brenthis ino</name>
    <name type="common">lesser marbled fritillary</name>
    <dbReference type="NCBI Taxonomy" id="405034"/>
    <lineage>
        <taxon>Eukaryota</taxon>
        <taxon>Metazoa</taxon>
        <taxon>Ecdysozoa</taxon>
        <taxon>Arthropoda</taxon>
        <taxon>Hexapoda</taxon>
        <taxon>Insecta</taxon>
        <taxon>Pterygota</taxon>
        <taxon>Neoptera</taxon>
        <taxon>Endopterygota</taxon>
        <taxon>Lepidoptera</taxon>
        <taxon>Glossata</taxon>
        <taxon>Ditrysia</taxon>
        <taxon>Papilionoidea</taxon>
        <taxon>Nymphalidae</taxon>
        <taxon>Heliconiinae</taxon>
        <taxon>Argynnini</taxon>
        <taxon>Brenthis</taxon>
    </lineage>
</organism>
<dbReference type="InterPro" id="IPR036770">
    <property type="entry name" value="Ankyrin_rpt-contain_sf"/>
</dbReference>
<dbReference type="PROSITE" id="PS50088">
    <property type="entry name" value="ANK_REPEAT"/>
    <property type="match status" value="3"/>
</dbReference>
<keyword evidence="1" id="KW-0677">Repeat</keyword>
<sequence length="146" mass="15950">MDWERGIWNAAFSGDMDRIQQLIDRARSPKDLVNSLDNAGYTALHYAARNGHVKICGILLSNGADINAQTRSGKATPLFKATAADKEEVVKYLIKNGAQINLQDADGKTPLHKAVENKNHTIIQLLLEACPSSKNIKDNKGNLAIV</sequence>
<evidence type="ECO:0000256" key="1">
    <source>
        <dbReference type="ARBA" id="ARBA00022737"/>
    </source>
</evidence>
<feature type="non-terminal residue" evidence="4">
    <location>
        <position position="146"/>
    </location>
</feature>
<evidence type="ECO:0000256" key="2">
    <source>
        <dbReference type="ARBA" id="ARBA00023043"/>
    </source>
</evidence>
<dbReference type="AlphaFoldDB" id="A0A8J9YH24"/>
<accession>A0A8J9YH24</accession>
<dbReference type="OrthoDB" id="539213at2759"/>
<dbReference type="PANTHER" id="PTHR24171">
    <property type="entry name" value="ANKYRIN REPEAT DOMAIN-CONTAINING PROTEIN 39-RELATED"/>
    <property type="match status" value="1"/>
</dbReference>
<dbReference type="InterPro" id="IPR002110">
    <property type="entry name" value="Ankyrin_rpt"/>
</dbReference>
<dbReference type="Pfam" id="PF12796">
    <property type="entry name" value="Ank_2"/>
    <property type="match status" value="2"/>
</dbReference>
<dbReference type="Proteomes" id="UP000838878">
    <property type="component" value="Chromosome 5"/>
</dbReference>
<proteinExistence type="predicted"/>
<dbReference type="PANTHER" id="PTHR24171:SF9">
    <property type="entry name" value="ANKYRIN REPEAT DOMAIN-CONTAINING PROTEIN 39"/>
    <property type="match status" value="1"/>
</dbReference>
<name>A0A8J9YH24_9NEOP</name>